<protein>
    <submittedName>
        <fullName evidence="3">Uncharacterized protein</fullName>
    </submittedName>
</protein>
<evidence type="ECO:0000313" key="4">
    <source>
        <dbReference type="Proteomes" id="UP001341840"/>
    </source>
</evidence>
<feature type="region of interest" description="Disordered" evidence="2">
    <location>
        <begin position="1"/>
        <end position="89"/>
    </location>
</feature>
<gene>
    <name evidence="3" type="ORF">PIB30_040169</name>
</gene>
<feature type="region of interest" description="Disordered" evidence="2">
    <location>
        <begin position="267"/>
        <end position="290"/>
    </location>
</feature>
<evidence type="ECO:0000313" key="3">
    <source>
        <dbReference type="EMBL" id="MED6195671.1"/>
    </source>
</evidence>
<keyword evidence="1" id="KW-0175">Coiled coil</keyword>
<comment type="caution">
    <text evidence="3">The sequence shown here is derived from an EMBL/GenBank/DDBJ whole genome shotgun (WGS) entry which is preliminary data.</text>
</comment>
<proteinExistence type="predicted"/>
<reference evidence="3 4" key="1">
    <citation type="journal article" date="2023" name="Plants (Basel)">
        <title>Bridging the Gap: Combining Genomics and Transcriptomics Approaches to Understand Stylosanthes scabra, an Orphan Legume from the Brazilian Caatinga.</title>
        <authorList>
            <person name="Ferreira-Neto J.R.C."/>
            <person name="da Silva M.D."/>
            <person name="Binneck E."/>
            <person name="de Melo N.F."/>
            <person name="da Silva R.H."/>
            <person name="de Melo A.L.T.M."/>
            <person name="Pandolfi V."/>
            <person name="Bustamante F.O."/>
            <person name="Brasileiro-Vidal A.C."/>
            <person name="Benko-Iseppon A.M."/>
        </authorList>
    </citation>
    <scope>NUCLEOTIDE SEQUENCE [LARGE SCALE GENOMIC DNA]</scope>
    <source>
        <tissue evidence="3">Leaves</tissue>
    </source>
</reference>
<accession>A0ABU6XE41</accession>
<evidence type="ECO:0000256" key="2">
    <source>
        <dbReference type="SAM" id="MobiDB-lite"/>
    </source>
</evidence>
<evidence type="ECO:0000256" key="1">
    <source>
        <dbReference type="SAM" id="Coils"/>
    </source>
</evidence>
<dbReference type="EMBL" id="JASCZI010211664">
    <property type="protein sequence ID" value="MED6195671.1"/>
    <property type="molecule type" value="Genomic_DNA"/>
</dbReference>
<keyword evidence="4" id="KW-1185">Reference proteome</keyword>
<dbReference type="Proteomes" id="UP001341840">
    <property type="component" value="Unassembled WGS sequence"/>
</dbReference>
<sequence length="290" mass="31627">MTNNSDAYKRMRARKKNQANRLAVAASGSKESPRNTADLVSKVPPPGSEGQSETNKVEFKVPPTSVNPADSTTDKSKSKKSKAYDHSYGSVYSPDFDVVGFTDEFIMENSRIAMDEAGLKSNLEFIMKASIKAAGISRALQKKLADCPATSRAEVDQLKEKLALLVKEKEEAEEELSRVKSELSKLKKSVKEADQSRKKTEAEAAELKVKVGTLEADLAKQKEEYEELADDSMKSNDNIVENLRLQAKVLIPTLKSPRGPFFEDEAAVVGDAEKAGPQPGADDAEEAPST</sequence>
<organism evidence="3 4">
    <name type="scientific">Stylosanthes scabra</name>
    <dbReference type="NCBI Taxonomy" id="79078"/>
    <lineage>
        <taxon>Eukaryota</taxon>
        <taxon>Viridiplantae</taxon>
        <taxon>Streptophyta</taxon>
        <taxon>Embryophyta</taxon>
        <taxon>Tracheophyta</taxon>
        <taxon>Spermatophyta</taxon>
        <taxon>Magnoliopsida</taxon>
        <taxon>eudicotyledons</taxon>
        <taxon>Gunneridae</taxon>
        <taxon>Pentapetalae</taxon>
        <taxon>rosids</taxon>
        <taxon>fabids</taxon>
        <taxon>Fabales</taxon>
        <taxon>Fabaceae</taxon>
        <taxon>Papilionoideae</taxon>
        <taxon>50 kb inversion clade</taxon>
        <taxon>dalbergioids sensu lato</taxon>
        <taxon>Dalbergieae</taxon>
        <taxon>Pterocarpus clade</taxon>
        <taxon>Stylosanthes</taxon>
    </lineage>
</organism>
<dbReference type="SUPFAM" id="SSF57997">
    <property type="entry name" value="Tropomyosin"/>
    <property type="match status" value="1"/>
</dbReference>
<name>A0ABU6XE41_9FABA</name>
<feature type="coiled-coil region" evidence="1">
    <location>
        <begin position="155"/>
        <end position="238"/>
    </location>
</feature>